<dbReference type="InterPro" id="IPR037171">
    <property type="entry name" value="NagB/RpiA_transferase-like"/>
</dbReference>
<keyword evidence="2" id="KW-0238">DNA-binding</keyword>
<dbReference type="InterPro" id="IPR014036">
    <property type="entry name" value="DeoR-like_C"/>
</dbReference>
<dbReference type="InterPro" id="IPR036390">
    <property type="entry name" value="WH_DNA-bd_sf"/>
</dbReference>
<dbReference type="Pfam" id="PF08220">
    <property type="entry name" value="HTH_DeoR"/>
    <property type="match status" value="1"/>
</dbReference>
<feature type="domain" description="HTH deoR-type" evidence="4">
    <location>
        <begin position="7"/>
        <end position="62"/>
    </location>
</feature>
<proteinExistence type="predicted"/>
<evidence type="ECO:0000259" key="4">
    <source>
        <dbReference type="PROSITE" id="PS51000"/>
    </source>
</evidence>
<evidence type="ECO:0000313" key="5">
    <source>
        <dbReference type="EMBL" id="GAL28201.1"/>
    </source>
</evidence>
<dbReference type="InterPro" id="IPR018356">
    <property type="entry name" value="Tscrpt_reg_HTH_DeoR_CS"/>
</dbReference>
<reference evidence="6" key="2">
    <citation type="submission" date="2014-09" db="EMBL/GenBank/DDBJ databases">
        <authorList>
            <consortium name="NBRP consortium"/>
            <person name="Sawabe T."/>
            <person name="Meirelles P."/>
            <person name="Nakanishi M."/>
            <person name="Sayaka M."/>
            <person name="Hattori M."/>
            <person name="Ohkuma M."/>
        </authorList>
    </citation>
    <scope>NUCLEOTIDE SEQUENCE [LARGE SCALE GENOMIC DNA]</scope>
    <source>
        <strain evidence="6">JCM 19239</strain>
    </source>
</reference>
<evidence type="ECO:0000256" key="2">
    <source>
        <dbReference type="ARBA" id="ARBA00023125"/>
    </source>
</evidence>
<dbReference type="InterPro" id="IPR050313">
    <property type="entry name" value="Carb_Metab_HTH_regulators"/>
</dbReference>
<dbReference type="InterPro" id="IPR001034">
    <property type="entry name" value="DeoR_HTH"/>
</dbReference>
<evidence type="ECO:0000313" key="6">
    <source>
        <dbReference type="Proteomes" id="UP000029223"/>
    </source>
</evidence>
<accession>A0ABQ0JHH0</accession>
<gene>
    <name evidence="5" type="ORF">JCM19239_5461</name>
</gene>
<organism evidence="5 6">
    <name type="scientific">Vibrio variabilis</name>
    <dbReference type="NCBI Taxonomy" id="990271"/>
    <lineage>
        <taxon>Bacteria</taxon>
        <taxon>Pseudomonadati</taxon>
        <taxon>Pseudomonadota</taxon>
        <taxon>Gammaproteobacteria</taxon>
        <taxon>Vibrionales</taxon>
        <taxon>Vibrionaceae</taxon>
        <taxon>Vibrio</taxon>
    </lineage>
</organism>
<dbReference type="SUPFAM" id="SSF46785">
    <property type="entry name" value="Winged helix' DNA-binding domain"/>
    <property type="match status" value="1"/>
</dbReference>
<dbReference type="InterPro" id="IPR036388">
    <property type="entry name" value="WH-like_DNA-bd_sf"/>
</dbReference>
<dbReference type="SMART" id="SM00420">
    <property type="entry name" value="HTH_DEOR"/>
    <property type="match status" value="1"/>
</dbReference>
<dbReference type="Gene3D" id="1.10.10.10">
    <property type="entry name" value="Winged helix-like DNA-binding domain superfamily/Winged helix DNA-binding domain"/>
    <property type="match status" value="1"/>
</dbReference>
<dbReference type="PANTHER" id="PTHR30363:SF44">
    <property type="entry name" value="AGA OPERON TRANSCRIPTIONAL REPRESSOR-RELATED"/>
    <property type="match status" value="1"/>
</dbReference>
<reference evidence="6" key="1">
    <citation type="submission" date="2014-09" db="EMBL/GenBank/DDBJ databases">
        <title>Vibrio variabilis JCM 19239. (C206) whole genome shotgun sequence.</title>
        <authorList>
            <person name="Sawabe T."/>
            <person name="Meirelles P."/>
            <person name="Nakanishi M."/>
            <person name="Sayaka M."/>
            <person name="Hattori M."/>
            <person name="Ohkuma M."/>
        </authorList>
    </citation>
    <scope>NUCLEOTIDE SEQUENCE [LARGE SCALE GENOMIC DNA]</scope>
    <source>
        <strain evidence="6">JCM 19239</strain>
    </source>
</reference>
<dbReference type="PANTHER" id="PTHR30363">
    <property type="entry name" value="HTH-TYPE TRANSCRIPTIONAL REGULATOR SRLR-RELATED"/>
    <property type="match status" value="1"/>
</dbReference>
<dbReference type="PROSITE" id="PS00894">
    <property type="entry name" value="HTH_DEOR_1"/>
    <property type="match status" value="1"/>
</dbReference>
<protein>
    <submittedName>
        <fullName evidence="5">L-fucose operon activator</fullName>
    </submittedName>
</protein>
<dbReference type="PROSITE" id="PS51000">
    <property type="entry name" value="HTH_DEOR_2"/>
    <property type="match status" value="1"/>
</dbReference>
<keyword evidence="1" id="KW-0805">Transcription regulation</keyword>
<dbReference type="Pfam" id="PF00455">
    <property type="entry name" value="DeoRC"/>
    <property type="match status" value="1"/>
</dbReference>
<name>A0ABQ0JHH0_9VIBR</name>
<keyword evidence="6" id="KW-1185">Reference proteome</keyword>
<evidence type="ECO:0000256" key="3">
    <source>
        <dbReference type="ARBA" id="ARBA00023163"/>
    </source>
</evidence>
<keyword evidence="3" id="KW-0804">Transcription</keyword>
<dbReference type="SUPFAM" id="SSF100950">
    <property type="entry name" value="NagB/RpiA/CoA transferase-like"/>
    <property type="match status" value="1"/>
</dbReference>
<evidence type="ECO:0000256" key="1">
    <source>
        <dbReference type="ARBA" id="ARBA00023015"/>
    </source>
</evidence>
<sequence>MGFVMSAALRVSHILKEVSNAGQVSATELAEELNVSVETIRRDLKKLDEREELVRVHGGAICKAYKDEGASFNKRASNNIQEKKIIVGKALAHVYEGAIIGLDASSSSWHVAQAIPDIKCTIVTNSLNNVVALAGKKIYLSSISVVSTQINTKPFMG</sequence>
<dbReference type="Proteomes" id="UP000029223">
    <property type="component" value="Unassembled WGS sequence"/>
</dbReference>
<dbReference type="PRINTS" id="PR00037">
    <property type="entry name" value="HTHLACR"/>
</dbReference>
<dbReference type="EMBL" id="BBMS01000039">
    <property type="protein sequence ID" value="GAL28201.1"/>
    <property type="molecule type" value="Genomic_DNA"/>
</dbReference>
<comment type="caution">
    <text evidence="5">The sequence shown here is derived from an EMBL/GenBank/DDBJ whole genome shotgun (WGS) entry which is preliminary data.</text>
</comment>